<dbReference type="SUPFAM" id="SSF56235">
    <property type="entry name" value="N-terminal nucleophile aminohydrolases (Ntn hydrolases)"/>
    <property type="match status" value="1"/>
</dbReference>
<dbReference type="PROSITE" id="PS51475">
    <property type="entry name" value="PROTEASOME_ALPHA_2"/>
    <property type="match status" value="1"/>
</dbReference>
<evidence type="ECO:0000256" key="1">
    <source>
        <dbReference type="ARBA" id="ARBA00002000"/>
    </source>
</evidence>
<comment type="subcellular location">
    <subcellularLocation>
        <location evidence="3">Cytoplasm</location>
    </subcellularLocation>
    <subcellularLocation>
        <location evidence="2">Nucleus</location>
    </subcellularLocation>
</comment>
<comment type="function">
    <text evidence="1">The proteasome is a multicatalytic proteinase complex which is characterized by its ability to cleave peptides with Arg, Phe, Tyr, Leu, and Glu adjacent to the leaving group at neutral or slightly basic pH. The proteasome has an ATP-dependent proteolytic activity.</text>
</comment>
<protein>
    <recommendedName>
        <fullName evidence="8">Proteasome alpha-type subunits domain-containing protein</fullName>
    </recommendedName>
</protein>
<evidence type="ECO:0000313" key="10">
    <source>
        <dbReference type="Proteomes" id="UP001210925"/>
    </source>
</evidence>
<comment type="similarity">
    <text evidence="7">Belongs to the peptidase T1A family.</text>
</comment>
<evidence type="ECO:0000256" key="6">
    <source>
        <dbReference type="ARBA" id="ARBA00023242"/>
    </source>
</evidence>
<dbReference type="PANTHER" id="PTHR11599">
    <property type="entry name" value="PROTEASOME SUBUNIT ALPHA/BETA"/>
    <property type="match status" value="1"/>
</dbReference>
<accession>A0AAD5Y4L7</accession>
<dbReference type="Proteomes" id="UP001210925">
    <property type="component" value="Unassembled WGS sequence"/>
</dbReference>
<comment type="caution">
    <text evidence="9">The sequence shown here is derived from an EMBL/GenBank/DDBJ whole genome shotgun (WGS) entry which is preliminary data.</text>
</comment>
<evidence type="ECO:0000313" key="9">
    <source>
        <dbReference type="EMBL" id="KAJ3250971.1"/>
    </source>
</evidence>
<dbReference type="InterPro" id="IPR000426">
    <property type="entry name" value="Proteasome_asu_N"/>
</dbReference>
<evidence type="ECO:0000256" key="4">
    <source>
        <dbReference type="ARBA" id="ARBA00022490"/>
    </source>
</evidence>
<proteinExistence type="inferred from homology"/>
<evidence type="ECO:0000256" key="7">
    <source>
        <dbReference type="PROSITE-ProRule" id="PRU00808"/>
    </source>
</evidence>
<evidence type="ECO:0000256" key="2">
    <source>
        <dbReference type="ARBA" id="ARBA00004123"/>
    </source>
</evidence>
<sequence length="257" mass="28029">MGSIGTGVRNSLTKYDLSASTYAPDGRIFQVEYAMKAVENSGTCIGIKAVDGIVLAHEKLITSKLLVSQSNNRIQTIDTHIGFVAAGLLADSRHLAGRAREEAESYKNIYRQPIPSMMIAKRVAGYVSAFTLYSSVRPFGLASIIGSVDVHGPALYMFEPSGLYYGYNATAVGKGSTLAKTELEKLDFSTLTCEEAVKHAARIMYLVHDDAKDKDFELELTWISPQSGNKHKVVPKELKDEAERLAKAALDDGMDED</sequence>
<dbReference type="FunFam" id="3.60.20.10:FF:000007">
    <property type="entry name" value="Proteasome subunit alpha type"/>
    <property type="match status" value="1"/>
</dbReference>
<dbReference type="InterPro" id="IPR050115">
    <property type="entry name" value="Proteasome_alpha"/>
</dbReference>
<evidence type="ECO:0000256" key="5">
    <source>
        <dbReference type="ARBA" id="ARBA00022942"/>
    </source>
</evidence>
<dbReference type="Gene3D" id="3.60.20.10">
    <property type="entry name" value="Glutamine Phosphoribosylpyrophosphate, subunit 1, domain 1"/>
    <property type="match status" value="1"/>
</dbReference>
<keyword evidence="5 7" id="KW-0647">Proteasome</keyword>
<dbReference type="Pfam" id="PF10584">
    <property type="entry name" value="Proteasome_A_N"/>
    <property type="match status" value="1"/>
</dbReference>
<dbReference type="AlphaFoldDB" id="A0AAD5Y4L7"/>
<dbReference type="InterPro" id="IPR001353">
    <property type="entry name" value="Proteasome_sua/b"/>
</dbReference>
<dbReference type="CDD" id="cd03751">
    <property type="entry name" value="proteasome_alpha_type_3"/>
    <property type="match status" value="1"/>
</dbReference>
<keyword evidence="10" id="KW-1185">Reference proteome</keyword>
<name>A0AAD5Y4L7_9FUNG</name>
<dbReference type="InterPro" id="IPR023332">
    <property type="entry name" value="Proteasome_alpha-type"/>
</dbReference>
<dbReference type="EMBL" id="JADGKB010000211">
    <property type="protein sequence ID" value="KAJ3250971.1"/>
    <property type="molecule type" value="Genomic_DNA"/>
</dbReference>
<dbReference type="InterPro" id="IPR029055">
    <property type="entry name" value="Ntn_hydrolases_N"/>
</dbReference>
<dbReference type="Pfam" id="PF00227">
    <property type="entry name" value="Proteasome"/>
    <property type="match status" value="1"/>
</dbReference>
<organism evidence="9 10">
    <name type="scientific">Boothiomyces macroporosus</name>
    <dbReference type="NCBI Taxonomy" id="261099"/>
    <lineage>
        <taxon>Eukaryota</taxon>
        <taxon>Fungi</taxon>
        <taxon>Fungi incertae sedis</taxon>
        <taxon>Chytridiomycota</taxon>
        <taxon>Chytridiomycota incertae sedis</taxon>
        <taxon>Chytridiomycetes</taxon>
        <taxon>Rhizophydiales</taxon>
        <taxon>Terramycetaceae</taxon>
        <taxon>Boothiomyces</taxon>
    </lineage>
</organism>
<dbReference type="GO" id="GO:0005737">
    <property type="term" value="C:cytoplasm"/>
    <property type="evidence" value="ECO:0007669"/>
    <property type="project" value="UniProtKB-SubCell"/>
</dbReference>
<dbReference type="SMART" id="SM00948">
    <property type="entry name" value="Proteasome_A_N"/>
    <property type="match status" value="1"/>
</dbReference>
<evidence type="ECO:0000259" key="8">
    <source>
        <dbReference type="SMART" id="SM00948"/>
    </source>
</evidence>
<gene>
    <name evidence="9" type="ORF">HK103_003036</name>
</gene>
<reference evidence="9" key="1">
    <citation type="submission" date="2020-05" db="EMBL/GenBank/DDBJ databases">
        <title>Phylogenomic resolution of chytrid fungi.</title>
        <authorList>
            <person name="Stajich J.E."/>
            <person name="Amses K."/>
            <person name="Simmons R."/>
            <person name="Seto K."/>
            <person name="Myers J."/>
            <person name="Bonds A."/>
            <person name="Quandt C.A."/>
            <person name="Barry K."/>
            <person name="Liu P."/>
            <person name="Grigoriev I."/>
            <person name="Longcore J.E."/>
            <person name="James T.Y."/>
        </authorList>
    </citation>
    <scope>NUCLEOTIDE SEQUENCE</scope>
    <source>
        <strain evidence="9">PLAUS21</strain>
    </source>
</reference>
<dbReference type="GO" id="GO:0006511">
    <property type="term" value="P:ubiquitin-dependent protein catabolic process"/>
    <property type="evidence" value="ECO:0007669"/>
    <property type="project" value="InterPro"/>
</dbReference>
<keyword evidence="4" id="KW-0963">Cytoplasm</keyword>
<dbReference type="GO" id="GO:0005634">
    <property type="term" value="C:nucleus"/>
    <property type="evidence" value="ECO:0007669"/>
    <property type="project" value="UniProtKB-SubCell"/>
</dbReference>
<evidence type="ECO:0000256" key="3">
    <source>
        <dbReference type="ARBA" id="ARBA00004496"/>
    </source>
</evidence>
<keyword evidence="6" id="KW-0539">Nucleus</keyword>
<dbReference type="GO" id="GO:0019773">
    <property type="term" value="C:proteasome core complex, alpha-subunit complex"/>
    <property type="evidence" value="ECO:0007669"/>
    <property type="project" value="UniProtKB-UniRule"/>
</dbReference>
<feature type="domain" description="Proteasome alpha-type subunits" evidence="8">
    <location>
        <begin position="15"/>
        <end position="37"/>
    </location>
</feature>